<keyword evidence="5" id="KW-0472">Membrane</keyword>
<evidence type="ECO:0000256" key="2">
    <source>
        <dbReference type="ARBA" id="ARBA00009565"/>
    </source>
</evidence>
<reference evidence="6" key="1">
    <citation type="submission" date="2022-03" db="EMBL/GenBank/DDBJ databases">
        <authorList>
            <person name="Martin C."/>
        </authorList>
    </citation>
    <scope>NUCLEOTIDE SEQUENCE</scope>
</reference>
<comment type="subcellular location">
    <subcellularLocation>
        <location evidence="1">Membrane</location>
        <topology evidence="1">Multi-pass membrane protein</topology>
    </subcellularLocation>
</comment>
<sequence>MESYESKKLERSISYNINNIPWCGQVKHYNRRRSIWLGYLMIIFGIIAIAFGAAAIGLRSAGANHGAGIWCGLCFFTMTGVVGVFAGKRKLKWLIVTFLVMSIVTACVACVSLFIIASYGLVVDVHNFIIYSPNDNRVMCNFSWAYAVVSRHCKENEARIAMNVVLVFVSIVEGVLCVISAVTCSRVITSLQSQDTVTDPSDAASLPHVKENIMFKHIERINGKHLIILGSLMVTFGIISAMFGVAAFIIVMDHVASLGAGIWSGLTFFVLTGCFGIYAGKRKYTWQIVLFLVASIVSALAGSVGLLIISSQELANDVKMINSRYTSSAREKDAAINAVLVFISIVEGALCVTSAVICFMAIWRLYSKEQLAHEEVTVVMDNTQQSAQIVNYPPTQDKIASIDTQIAP</sequence>
<name>A0A8J1UAI8_OWEFU</name>
<dbReference type="Pfam" id="PF04103">
    <property type="entry name" value="CD20"/>
    <property type="match status" value="1"/>
</dbReference>
<dbReference type="AlphaFoldDB" id="A0A8J1UAI8"/>
<evidence type="ECO:0000256" key="3">
    <source>
        <dbReference type="ARBA" id="ARBA00022692"/>
    </source>
</evidence>
<comment type="similarity">
    <text evidence="2">Belongs to the MS4A family.</text>
</comment>
<accession>A0A8J1UAI8</accession>
<evidence type="ECO:0000313" key="7">
    <source>
        <dbReference type="Proteomes" id="UP000749559"/>
    </source>
</evidence>
<gene>
    <name evidence="6" type="ORF">OFUS_LOCUS684</name>
</gene>
<evidence type="ECO:0000313" key="6">
    <source>
        <dbReference type="EMBL" id="CAH1773035.1"/>
    </source>
</evidence>
<dbReference type="PANTHER" id="PTHR23320">
    <property type="entry name" value="MEMBRANE-SPANNING 4-DOMAINS SUBFAMILY A MS4A -RELATED"/>
    <property type="match status" value="1"/>
</dbReference>
<dbReference type="EMBL" id="CAIIXF020000001">
    <property type="protein sequence ID" value="CAH1773035.1"/>
    <property type="molecule type" value="Genomic_DNA"/>
</dbReference>
<evidence type="ECO:0000256" key="4">
    <source>
        <dbReference type="ARBA" id="ARBA00022989"/>
    </source>
</evidence>
<proteinExistence type="inferred from homology"/>
<organism evidence="6 7">
    <name type="scientific">Owenia fusiformis</name>
    <name type="common">Polychaete worm</name>
    <dbReference type="NCBI Taxonomy" id="6347"/>
    <lineage>
        <taxon>Eukaryota</taxon>
        <taxon>Metazoa</taxon>
        <taxon>Spiralia</taxon>
        <taxon>Lophotrochozoa</taxon>
        <taxon>Annelida</taxon>
        <taxon>Polychaeta</taxon>
        <taxon>Sedentaria</taxon>
        <taxon>Canalipalpata</taxon>
        <taxon>Sabellida</taxon>
        <taxon>Oweniida</taxon>
        <taxon>Oweniidae</taxon>
        <taxon>Owenia</taxon>
    </lineage>
</organism>
<evidence type="ECO:0000256" key="1">
    <source>
        <dbReference type="ARBA" id="ARBA00004141"/>
    </source>
</evidence>
<dbReference type="GO" id="GO:0016020">
    <property type="term" value="C:membrane"/>
    <property type="evidence" value="ECO:0007669"/>
    <property type="project" value="UniProtKB-SubCell"/>
</dbReference>
<dbReference type="OrthoDB" id="10071849at2759"/>
<protein>
    <submittedName>
        <fullName evidence="6">Uncharacterized protein</fullName>
    </submittedName>
</protein>
<comment type="caution">
    <text evidence="6">The sequence shown here is derived from an EMBL/GenBank/DDBJ whole genome shotgun (WGS) entry which is preliminary data.</text>
</comment>
<keyword evidence="4" id="KW-1133">Transmembrane helix</keyword>
<dbReference type="InterPro" id="IPR007237">
    <property type="entry name" value="CD20-like"/>
</dbReference>
<keyword evidence="3" id="KW-0812">Transmembrane</keyword>
<dbReference type="PANTHER" id="PTHR23320:SF165">
    <property type="entry name" value="MARVEL DOMAIN-CONTAINING PROTEIN"/>
    <property type="match status" value="1"/>
</dbReference>
<keyword evidence="7" id="KW-1185">Reference proteome</keyword>
<dbReference type="Proteomes" id="UP000749559">
    <property type="component" value="Unassembled WGS sequence"/>
</dbReference>
<dbReference type="InterPro" id="IPR030417">
    <property type="entry name" value="MS4A"/>
</dbReference>
<evidence type="ECO:0000256" key="5">
    <source>
        <dbReference type="ARBA" id="ARBA00023136"/>
    </source>
</evidence>